<accession>A0A392S2C0</accession>
<proteinExistence type="predicted"/>
<name>A0A392S2C0_9FABA</name>
<dbReference type="AlphaFoldDB" id="A0A392S2C0"/>
<evidence type="ECO:0000313" key="3">
    <source>
        <dbReference type="Proteomes" id="UP000265520"/>
    </source>
</evidence>
<reference evidence="2 3" key="1">
    <citation type="journal article" date="2018" name="Front. Plant Sci.">
        <title>Red Clover (Trifolium pratense) and Zigzag Clover (T. medium) - A Picture of Genomic Similarities and Differences.</title>
        <authorList>
            <person name="Dluhosova J."/>
            <person name="Istvanek J."/>
            <person name="Nedelnik J."/>
            <person name="Repkova J."/>
        </authorList>
    </citation>
    <scope>NUCLEOTIDE SEQUENCE [LARGE SCALE GENOMIC DNA]</scope>
    <source>
        <strain evidence="3">cv. 10/8</strain>
        <tissue evidence="2">Leaf</tissue>
    </source>
</reference>
<dbReference type="Proteomes" id="UP000265520">
    <property type="component" value="Unassembled WGS sequence"/>
</dbReference>
<keyword evidence="1" id="KW-1133">Transmembrane helix</keyword>
<organism evidence="2 3">
    <name type="scientific">Trifolium medium</name>
    <dbReference type="NCBI Taxonomy" id="97028"/>
    <lineage>
        <taxon>Eukaryota</taxon>
        <taxon>Viridiplantae</taxon>
        <taxon>Streptophyta</taxon>
        <taxon>Embryophyta</taxon>
        <taxon>Tracheophyta</taxon>
        <taxon>Spermatophyta</taxon>
        <taxon>Magnoliopsida</taxon>
        <taxon>eudicotyledons</taxon>
        <taxon>Gunneridae</taxon>
        <taxon>Pentapetalae</taxon>
        <taxon>rosids</taxon>
        <taxon>fabids</taxon>
        <taxon>Fabales</taxon>
        <taxon>Fabaceae</taxon>
        <taxon>Papilionoideae</taxon>
        <taxon>50 kb inversion clade</taxon>
        <taxon>NPAAA clade</taxon>
        <taxon>Hologalegina</taxon>
        <taxon>IRL clade</taxon>
        <taxon>Trifolieae</taxon>
        <taxon>Trifolium</taxon>
    </lineage>
</organism>
<sequence length="66" mass="7044">MERFDIRVASCSGGGGGLGVLFLISYLPLWLTDDGGALSQRFPEVILIQGFLATFIAPVVLVVTVF</sequence>
<feature type="transmembrane region" description="Helical" evidence="1">
    <location>
        <begin position="46"/>
        <end position="65"/>
    </location>
</feature>
<feature type="transmembrane region" description="Helical" evidence="1">
    <location>
        <begin position="12"/>
        <end position="31"/>
    </location>
</feature>
<evidence type="ECO:0000313" key="2">
    <source>
        <dbReference type="EMBL" id="MCI43041.1"/>
    </source>
</evidence>
<keyword evidence="1" id="KW-0812">Transmembrane</keyword>
<dbReference type="EMBL" id="LXQA010312279">
    <property type="protein sequence ID" value="MCI43041.1"/>
    <property type="molecule type" value="Genomic_DNA"/>
</dbReference>
<evidence type="ECO:0000256" key="1">
    <source>
        <dbReference type="SAM" id="Phobius"/>
    </source>
</evidence>
<keyword evidence="3" id="KW-1185">Reference proteome</keyword>
<comment type="caution">
    <text evidence="2">The sequence shown here is derived from an EMBL/GenBank/DDBJ whole genome shotgun (WGS) entry which is preliminary data.</text>
</comment>
<keyword evidence="1" id="KW-0472">Membrane</keyword>
<protein>
    <submittedName>
        <fullName evidence="2">Uncharacterized protein</fullName>
    </submittedName>
</protein>